<dbReference type="SMART" id="SM01034">
    <property type="entry name" value="BLUF"/>
    <property type="match status" value="1"/>
</dbReference>
<reference evidence="2 3" key="1">
    <citation type="submission" date="2018-09" db="EMBL/GenBank/DDBJ databases">
        <title>The draft genome of Acinetobacter spp. strains.</title>
        <authorList>
            <person name="Qin J."/>
            <person name="Feng Y."/>
            <person name="Zong Z."/>
        </authorList>
    </citation>
    <scope>NUCLEOTIDE SEQUENCE [LARGE SCALE GENOMIC DNA]</scope>
    <source>
        <strain evidence="2 3">WCHAc060115</strain>
    </source>
</reference>
<dbReference type="GO" id="GO:0071949">
    <property type="term" value="F:FAD binding"/>
    <property type="evidence" value="ECO:0007669"/>
    <property type="project" value="InterPro"/>
</dbReference>
<dbReference type="InterPro" id="IPR007024">
    <property type="entry name" value="BLUF_domain"/>
</dbReference>
<organism evidence="2 3">
    <name type="scientific">Acinetobacter rongchengensis</name>
    <dbReference type="NCBI Taxonomy" id="2419601"/>
    <lineage>
        <taxon>Bacteria</taxon>
        <taxon>Pseudomonadati</taxon>
        <taxon>Pseudomonadota</taxon>
        <taxon>Gammaproteobacteria</taxon>
        <taxon>Moraxellales</taxon>
        <taxon>Moraxellaceae</taxon>
        <taxon>Acinetobacter</taxon>
    </lineage>
</organism>
<feature type="domain" description="BLUF" evidence="1">
    <location>
        <begin position="1"/>
        <end position="95"/>
    </location>
</feature>
<dbReference type="Proteomes" id="UP000280405">
    <property type="component" value="Unassembled WGS sequence"/>
</dbReference>
<sequence>MIQLCYASRTSSSEHEVLNDLREILSEARNFNTQHNIHGVLYFADEYFFQCLEGEEASIKFLFEKLIRDPRHHQIKLFKTTAVVEEGHFSQWSMKYVRRNSQIQQYFNDKGYDSFQPLSLKDEEIPELLALLYEIEQVEV</sequence>
<accession>A0A3A8FC13</accession>
<dbReference type="SUPFAM" id="SSF54975">
    <property type="entry name" value="Acylphosphatase/BLUF domain-like"/>
    <property type="match status" value="1"/>
</dbReference>
<keyword evidence="3" id="KW-1185">Reference proteome</keyword>
<dbReference type="Gene3D" id="3.30.70.100">
    <property type="match status" value="1"/>
</dbReference>
<dbReference type="AlphaFoldDB" id="A0A3A8FC13"/>
<evidence type="ECO:0000259" key="1">
    <source>
        <dbReference type="PROSITE" id="PS50925"/>
    </source>
</evidence>
<dbReference type="OrthoDB" id="557705at2"/>
<proteinExistence type="predicted"/>
<dbReference type="InterPro" id="IPR036046">
    <property type="entry name" value="Acylphosphatase-like_dom_sf"/>
</dbReference>
<dbReference type="GO" id="GO:0009882">
    <property type="term" value="F:blue light photoreceptor activity"/>
    <property type="evidence" value="ECO:0007669"/>
    <property type="project" value="InterPro"/>
</dbReference>
<dbReference type="EMBL" id="RAXT01000012">
    <property type="protein sequence ID" value="RKG38243.1"/>
    <property type="molecule type" value="Genomic_DNA"/>
</dbReference>
<gene>
    <name evidence="2" type="ORF">D7V20_08030</name>
</gene>
<dbReference type="Pfam" id="PF04940">
    <property type="entry name" value="BLUF"/>
    <property type="match status" value="1"/>
</dbReference>
<protein>
    <submittedName>
        <fullName evidence="2">BLUF domain-containing protein</fullName>
    </submittedName>
</protein>
<name>A0A3A8FC13_9GAMM</name>
<comment type="caution">
    <text evidence="2">The sequence shown here is derived from an EMBL/GenBank/DDBJ whole genome shotgun (WGS) entry which is preliminary data.</text>
</comment>
<evidence type="ECO:0000313" key="3">
    <source>
        <dbReference type="Proteomes" id="UP000280405"/>
    </source>
</evidence>
<evidence type="ECO:0000313" key="2">
    <source>
        <dbReference type="EMBL" id="RKG38243.1"/>
    </source>
</evidence>
<dbReference type="PROSITE" id="PS50925">
    <property type="entry name" value="BLUF"/>
    <property type="match status" value="1"/>
</dbReference>
<dbReference type="RefSeq" id="WP_120383789.1">
    <property type="nucleotide sequence ID" value="NZ_RAXT01000012.1"/>
</dbReference>